<dbReference type="InParanoid" id="A0A165F4T4"/>
<accession>A0A165F4T4</accession>
<organism evidence="1 2">
    <name type="scientific">Exidia glandulosa HHB12029</name>
    <dbReference type="NCBI Taxonomy" id="1314781"/>
    <lineage>
        <taxon>Eukaryota</taxon>
        <taxon>Fungi</taxon>
        <taxon>Dikarya</taxon>
        <taxon>Basidiomycota</taxon>
        <taxon>Agaricomycotina</taxon>
        <taxon>Agaricomycetes</taxon>
        <taxon>Auriculariales</taxon>
        <taxon>Exidiaceae</taxon>
        <taxon>Exidia</taxon>
    </lineage>
</organism>
<sequence length="209" mass="22590">MVAAGSASSVPVPLQSSNSFRVRVHRVKDCPENLHASDSAVITASSIRRSSAFRGRSDPTCTKSRDLPTCRPVWAITLLEPRIGTIGLTSCFIVPVIGITQPAELDSRPLILTSSWQSAKPSTQLGGHSQLVLAEPVSSLRLPLVAMRQPWSLPGVEVPMTIRIPGSQAIVFNSAHIQLLDDLQVSQADVPALQYNSLLLIVEPMRLRT</sequence>
<dbReference type="AlphaFoldDB" id="A0A165F4T4"/>
<gene>
    <name evidence="1" type="ORF">EXIGLDRAFT_177622</name>
</gene>
<proteinExistence type="predicted"/>
<reference evidence="1 2" key="1">
    <citation type="journal article" date="2016" name="Mol. Biol. Evol.">
        <title>Comparative Genomics of Early-Diverging Mushroom-Forming Fungi Provides Insights into the Origins of Lignocellulose Decay Capabilities.</title>
        <authorList>
            <person name="Nagy L.G."/>
            <person name="Riley R."/>
            <person name="Tritt A."/>
            <person name="Adam C."/>
            <person name="Daum C."/>
            <person name="Floudas D."/>
            <person name="Sun H."/>
            <person name="Yadav J.S."/>
            <person name="Pangilinan J."/>
            <person name="Larsson K.H."/>
            <person name="Matsuura K."/>
            <person name="Barry K."/>
            <person name="Labutti K."/>
            <person name="Kuo R."/>
            <person name="Ohm R.A."/>
            <person name="Bhattacharya S.S."/>
            <person name="Shirouzu T."/>
            <person name="Yoshinaga Y."/>
            <person name="Martin F.M."/>
            <person name="Grigoriev I.V."/>
            <person name="Hibbett D.S."/>
        </authorList>
    </citation>
    <scope>NUCLEOTIDE SEQUENCE [LARGE SCALE GENOMIC DNA]</scope>
    <source>
        <strain evidence="1 2">HHB12029</strain>
    </source>
</reference>
<name>A0A165F4T4_EXIGL</name>
<dbReference type="Proteomes" id="UP000077266">
    <property type="component" value="Unassembled WGS sequence"/>
</dbReference>
<protein>
    <submittedName>
        <fullName evidence="1">Uncharacterized protein</fullName>
    </submittedName>
</protein>
<keyword evidence="2" id="KW-1185">Reference proteome</keyword>
<evidence type="ECO:0000313" key="1">
    <source>
        <dbReference type="EMBL" id="KZV88385.1"/>
    </source>
</evidence>
<dbReference type="EMBL" id="KV426101">
    <property type="protein sequence ID" value="KZV88385.1"/>
    <property type="molecule type" value="Genomic_DNA"/>
</dbReference>
<evidence type="ECO:0000313" key="2">
    <source>
        <dbReference type="Proteomes" id="UP000077266"/>
    </source>
</evidence>